<gene>
    <name evidence="1" type="ORF">SAMN05444373_102314</name>
</gene>
<proteinExistence type="predicted"/>
<reference evidence="1 2" key="1">
    <citation type="submission" date="2016-11" db="EMBL/GenBank/DDBJ databases">
        <authorList>
            <person name="Varghese N."/>
            <person name="Submissions S."/>
        </authorList>
    </citation>
    <scope>NUCLEOTIDE SEQUENCE [LARGE SCALE GENOMIC DNA]</scope>
    <source>
        <strain evidence="1 2">DSM 19027</strain>
    </source>
</reference>
<dbReference type="Proteomes" id="UP000324781">
    <property type="component" value="Unassembled WGS sequence"/>
</dbReference>
<organism evidence="1 2">
    <name type="scientific">Thermoclostridium caenicola</name>
    <dbReference type="NCBI Taxonomy" id="659425"/>
    <lineage>
        <taxon>Bacteria</taxon>
        <taxon>Bacillati</taxon>
        <taxon>Bacillota</taxon>
        <taxon>Clostridia</taxon>
        <taxon>Eubacteriales</taxon>
        <taxon>Oscillospiraceae</taxon>
        <taxon>Thermoclostridium</taxon>
    </lineage>
</organism>
<dbReference type="AlphaFoldDB" id="A0A1M6GDG1"/>
<name>A0A1M6GDG1_9FIRM</name>
<keyword evidence="2" id="KW-1185">Reference proteome</keyword>
<dbReference type="EMBL" id="FQZP01000023">
    <property type="protein sequence ID" value="SHJ07978.1"/>
    <property type="molecule type" value="Genomic_DNA"/>
</dbReference>
<evidence type="ECO:0000313" key="1">
    <source>
        <dbReference type="EMBL" id="SHJ07978.1"/>
    </source>
</evidence>
<evidence type="ECO:0000313" key="2">
    <source>
        <dbReference type="Proteomes" id="UP000324781"/>
    </source>
</evidence>
<sequence>MRSHNSHVGGDCNEETDKQLIGLMSHNSHVGGDCNFSSFKIATSWSSHNSHVGGDCNLGVLGDFFDRHKVTTPM</sequence>
<protein>
    <submittedName>
        <fullName evidence="1">Uncharacterized protein</fullName>
    </submittedName>
</protein>
<accession>A0A1M6GDG1</accession>